<proteinExistence type="predicted"/>
<dbReference type="Proteomes" id="UP001459277">
    <property type="component" value="Unassembled WGS sequence"/>
</dbReference>
<accession>A0AAW2CIQ1</accession>
<dbReference type="EMBL" id="JAZDWU010000007">
    <property type="protein sequence ID" value="KAK9996619.1"/>
    <property type="molecule type" value="Genomic_DNA"/>
</dbReference>
<comment type="caution">
    <text evidence="1">The sequence shown here is derived from an EMBL/GenBank/DDBJ whole genome shotgun (WGS) entry which is preliminary data.</text>
</comment>
<reference evidence="1 2" key="1">
    <citation type="submission" date="2024-01" db="EMBL/GenBank/DDBJ databases">
        <title>A telomere-to-telomere, gap-free genome of sweet tea (Lithocarpus litseifolius).</title>
        <authorList>
            <person name="Zhou J."/>
        </authorList>
    </citation>
    <scope>NUCLEOTIDE SEQUENCE [LARGE SCALE GENOMIC DNA]</scope>
    <source>
        <strain evidence="1">Zhou-2022a</strain>
        <tissue evidence="1">Leaf</tissue>
    </source>
</reference>
<keyword evidence="2" id="KW-1185">Reference proteome</keyword>
<evidence type="ECO:0000313" key="2">
    <source>
        <dbReference type="Proteomes" id="UP001459277"/>
    </source>
</evidence>
<organism evidence="1 2">
    <name type="scientific">Lithocarpus litseifolius</name>
    <dbReference type="NCBI Taxonomy" id="425828"/>
    <lineage>
        <taxon>Eukaryota</taxon>
        <taxon>Viridiplantae</taxon>
        <taxon>Streptophyta</taxon>
        <taxon>Embryophyta</taxon>
        <taxon>Tracheophyta</taxon>
        <taxon>Spermatophyta</taxon>
        <taxon>Magnoliopsida</taxon>
        <taxon>eudicotyledons</taxon>
        <taxon>Gunneridae</taxon>
        <taxon>Pentapetalae</taxon>
        <taxon>rosids</taxon>
        <taxon>fabids</taxon>
        <taxon>Fagales</taxon>
        <taxon>Fagaceae</taxon>
        <taxon>Lithocarpus</taxon>
    </lineage>
</organism>
<sequence>MDPWISEELEIVRPGLIDALVLTQQPDHRSTDIWHGEMKYLDSRPLDCRGCFKEMAKISMLDNRVIDIIKLVGLEGLYRAPSREIDHGLISALVE</sequence>
<gene>
    <name evidence="1" type="ORF">SO802_021305</name>
</gene>
<dbReference type="AlphaFoldDB" id="A0AAW2CIQ1"/>
<name>A0AAW2CIQ1_9ROSI</name>
<protein>
    <submittedName>
        <fullName evidence="1">Uncharacterized protein</fullName>
    </submittedName>
</protein>
<evidence type="ECO:0000313" key="1">
    <source>
        <dbReference type="EMBL" id="KAK9996619.1"/>
    </source>
</evidence>